<accession>A0A485LIT3</accession>
<comment type="subunit">
    <text evidence="31">Heterotetramer of 2 alpha/HADHA and 2 beta/HADHB subunits; forms the mitochondrial trifunctional enzyme. Also purified as higher order heterooligomers including a 4 alpha/HADHA and 4 beta/HADHB heterooligomer which physiological significance remains unclear. The mitochondrial trifunctional enzyme interacts with MTLN.</text>
</comment>
<reference evidence="40 41" key="1">
    <citation type="submission" date="2019-03" db="EMBL/GenBank/DDBJ databases">
        <authorList>
            <person name="Gaulin E."/>
            <person name="Dumas B."/>
        </authorList>
    </citation>
    <scope>NUCLEOTIDE SEQUENCE [LARGE SCALE GENOMIC DNA]</scope>
    <source>
        <strain evidence="40">CBS 568.67</strain>
    </source>
</reference>
<evidence type="ECO:0000256" key="19">
    <source>
        <dbReference type="ARBA" id="ARBA00023268"/>
    </source>
</evidence>
<evidence type="ECO:0000256" key="25">
    <source>
        <dbReference type="ARBA" id="ARBA00052224"/>
    </source>
</evidence>
<evidence type="ECO:0000313" key="41">
    <source>
        <dbReference type="Proteomes" id="UP000332933"/>
    </source>
</evidence>
<feature type="domain" description="3-hydroxyacyl-CoA dehydrogenase NAD binding" evidence="38">
    <location>
        <begin position="335"/>
        <end position="518"/>
    </location>
</feature>
<dbReference type="GO" id="GO:0005743">
    <property type="term" value="C:mitochondrial inner membrane"/>
    <property type="evidence" value="ECO:0007669"/>
    <property type="project" value="UniProtKB-SubCell"/>
</dbReference>
<keyword evidence="12" id="KW-0007">Acetylation</keyword>
<evidence type="ECO:0000256" key="13">
    <source>
        <dbReference type="ARBA" id="ARBA00023002"/>
    </source>
</evidence>
<evidence type="ECO:0000313" key="40">
    <source>
        <dbReference type="EMBL" id="VFT98063.1"/>
    </source>
</evidence>
<name>A0A485LIT3_9STRA</name>
<comment type="catalytic activity">
    <reaction evidence="26">
        <text>(3S)-3-hydroxydodecanoyl-CoA = (2E)-dodecenoyl-CoA + H2O</text>
        <dbReference type="Rhea" id="RHEA:31075"/>
        <dbReference type="ChEBI" id="CHEBI:15377"/>
        <dbReference type="ChEBI" id="CHEBI:57330"/>
        <dbReference type="ChEBI" id="CHEBI:62558"/>
    </reaction>
    <physiologicalReaction direction="right-to-left" evidence="26">
        <dbReference type="Rhea" id="RHEA:31077"/>
    </physiologicalReaction>
</comment>
<evidence type="ECO:0000256" key="2">
    <source>
        <dbReference type="ARBA" id="ARBA00005005"/>
    </source>
</evidence>
<dbReference type="InterPro" id="IPR006180">
    <property type="entry name" value="3-OHacyl-CoA_DH_CS"/>
</dbReference>
<dbReference type="PANTHER" id="PTHR43612">
    <property type="entry name" value="TRIFUNCTIONAL ENZYME SUBUNIT ALPHA"/>
    <property type="match status" value="1"/>
</dbReference>
<dbReference type="Gene3D" id="3.40.50.720">
    <property type="entry name" value="NAD(P)-binding Rossmann-like Domain"/>
    <property type="match status" value="1"/>
</dbReference>
<dbReference type="InterPro" id="IPR006176">
    <property type="entry name" value="3-OHacyl-CoA_DH_NAD-bd"/>
</dbReference>
<evidence type="ECO:0000256" key="29">
    <source>
        <dbReference type="ARBA" id="ARBA00052945"/>
    </source>
</evidence>
<dbReference type="InterPro" id="IPR001753">
    <property type="entry name" value="Enoyl-CoA_hydra/iso"/>
</dbReference>
<comment type="catalytic activity">
    <reaction evidence="25">
        <text>(3S)-hydroxyoctanoyl-CoA + NAD(+) = 3-oxooctanoyl-CoA + NADH + H(+)</text>
        <dbReference type="Rhea" id="RHEA:31195"/>
        <dbReference type="ChEBI" id="CHEBI:15378"/>
        <dbReference type="ChEBI" id="CHEBI:57540"/>
        <dbReference type="ChEBI" id="CHEBI:57945"/>
        <dbReference type="ChEBI" id="CHEBI:62617"/>
        <dbReference type="ChEBI" id="CHEBI:62619"/>
    </reaction>
    <physiologicalReaction direction="left-to-right" evidence="25">
        <dbReference type="Rhea" id="RHEA:31196"/>
    </physiologicalReaction>
</comment>
<dbReference type="SUPFAM" id="SSF51735">
    <property type="entry name" value="NAD(P)-binding Rossmann-fold domains"/>
    <property type="match status" value="1"/>
</dbReference>
<dbReference type="OrthoDB" id="10004768at2759"/>
<dbReference type="GO" id="GO:0004300">
    <property type="term" value="F:enoyl-CoA hydratase activity"/>
    <property type="evidence" value="ECO:0007669"/>
    <property type="project" value="UniProtKB-EC"/>
</dbReference>
<dbReference type="Gene3D" id="1.10.1040.50">
    <property type="match status" value="1"/>
</dbReference>
<dbReference type="GO" id="GO:0016740">
    <property type="term" value="F:transferase activity"/>
    <property type="evidence" value="ECO:0007669"/>
    <property type="project" value="UniProtKB-KW"/>
</dbReference>
<comment type="catalytic activity">
    <reaction evidence="27">
        <text>(3S)-hydroxytetradecanoyl-CoA + NAD(+) = 3-oxotetradecanoyl-CoA + NADH + H(+)</text>
        <dbReference type="Rhea" id="RHEA:31167"/>
        <dbReference type="ChEBI" id="CHEBI:15378"/>
        <dbReference type="ChEBI" id="CHEBI:57540"/>
        <dbReference type="ChEBI" id="CHEBI:57945"/>
        <dbReference type="ChEBI" id="CHEBI:62543"/>
        <dbReference type="ChEBI" id="CHEBI:62614"/>
    </reaction>
    <physiologicalReaction direction="left-to-right" evidence="27">
        <dbReference type="Rhea" id="RHEA:31168"/>
    </physiologicalReaction>
</comment>
<dbReference type="InterPro" id="IPR018376">
    <property type="entry name" value="Enoyl-CoA_hyd/isom_CS"/>
</dbReference>
<evidence type="ECO:0000256" key="33">
    <source>
        <dbReference type="ARBA" id="ARBA00068347"/>
    </source>
</evidence>
<keyword evidence="8" id="KW-0808">Transferase</keyword>
<evidence type="ECO:0000256" key="27">
    <source>
        <dbReference type="ARBA" id="ARBA00052834"/>
    </source>
</evidence>
<evidence type="ECO:0000256" key="8">
    <source>
        <dbReference type="ARBA" id="ARBA00022679"/>
    </source>
</evidence>
<evidence type="ECO:0000256" key="10">
    <source>
        <dbReference type="ARBA" id="ARBA00022832"/>
    </source>
</evidence>
<dbReference type="GO" id="GO:0016507">
    <property type="term" value="C:mitochondrial fatty acid beta-oxidation multienzyme complex"/>
    <property type="evidence" value="ECO:0007669"/>
    <property type="project" value="TreeGrafter"/>
</dbReference>
<gene>
    <name evidence="40" type="primary">Aste57867_21392</name>
    <name evidence="39" type="ORF">As57867_021323</name>
    <name evidence="40" type="ORF">ASTE57867_21392</name>
</gene>
<evidence type="ECO:0000256" key="22">
    <source>
        <dbReference type="ARBA" id="ARBA00050446"/>
    </source>
</evidence>
<dbReference type="InterPro" id="IPR029045">
    <property type="entry name" value="ClpP/crotonase-like_dom_sf"/>
</dbReference>
<keyword evidence="18" id="KW-0456">Lyase</keyword>
<evidence type="ECO:0000259" key="38">
    <source>
        <dbReference type="Pfam" id="PF02737"/>
    </source>
</evidence>
<dbReference type="UniPathway" id="UPA00659"/>
<comment type="catalytic activity">
    <reaction evidence="30">
        <text>1'-[1,2-di-(9Z,12Z-octadecadienoyl)-sn-glycero-3-phospho]-3'-[1-(9Z,12Z-octadecadienoyl)-sn-glycero-3-phospho]-glycerol + hexadecanoyl-CoA = 1'-[1,2-di-(9Z,12Z-octadecadienoyl)-sn-glycero-3-phospho]-3'-[1-(9Z,12Z-octadecadienoyl)-2-hexadecanoyl-sn-glycero-3-phospho]-glycerol + CoA</text>
        <dbReference type="Rhea" id="RHEA:43680"/>
        <dbReference type="ChEBI" id="CHEBI:57287"/>
        <dbReference type="ChEBI" id="CHEBI:57379"/>
        <dbReference type="ChEBI" id="CHEBI:83580"/>
        <dbReference type="ChEBI" id="CHEBI:83583"/>
    </reaction>
    <physiologicalReaction direction="left-to-right" evidence="30">
        <dbReference type="Rhea" id="RHEA:43681"/>
    </physiologicalReaction>
</comment>
<dbReference type="PROSITE" id="PS00166">
    <property type="entry name" value="ENOYL_COA_HYDRATASE"/>
    <property type="match status" value="1"/>
</dbReference>
<dbReference type="Pfam" id="PF00725">
    <property type="entry name" value="3HCDH"/>
    <property type="match status" value="2"/>
</dbReference>
<comment type="catalytic activity">
    <reaction evidence="21">
        <text>1'-[1,2-di-(9Z,12Z-octadecadienoyl)-sn-glycero-3-phospho]-3'-[1-(9Z,12Z-octadecadienoyl)-sn-glycero-3-phospho]-glycerol + (9Z,12Z)-octadecadienoyl-CoA = 1',3'-bis-[1,2-di-(9Z,12Z-octadecadienoyl)-sn-glycero-3-phospho]-glycerol + CoA</text>
        <dbReference type="Rhea" id="RHEA:43672"/>
        <dbReference type="ChEBI" id="CHEBI:57287"/>
        <dbReference type="ChEBI" id="CHEBI:57383"/>
        <dbReference type="ChEBI" id="CHEBI:83580"/>
        <dbReference type="ChEBI" id="CHEBI:83581"/>
    </reaction>
    <physiologicalReaction direction="left-to-right" evidence="21">
        <dbReference type="Rhea" id="RHEA:43673"/>
    </physiologicalReaction>
</comment>
<dbReference type="EC" id="4.2.1.17" evidence="5"/>
<evidence type="ECO:0000256" key="35">
    <source>
        <dbReference type="ARBA" id="ARBA00083277"/>
    </source>
</evidence>
<evidence type="ECO:0000256" key="30">
    <source>
        <dbReference type="ARBA" id="ARBA00052989"/>
    </source>
</evidence>
<keyword evidence="41" id="KW-1185">Reference proteome</keyword>
<keyword evidence="6" id="KW-0488">Methylation</keyword>
<dbReference type="Proteomes" id="UP000332933">
    <property type="component" value="Unassembled WGS sequence"/>
</dbReference>
<evidence type="ECO:0000256" key="28">
    <source>
        <dbReference type="ARBA" id="ARBA00052860"/>
    </source>
</evidence>
<dbReference type="InterPro" id="IPR006108">
    <property type="entry name" value="3HC_DH_C"/>
</dbReference>
<comment type="similarity">
    <text evidence="4">In the N-terminal section; belongs to the enoyl-CoA hydratase/isomerase family.</text>
</comment>
<dbReference type="FunFam" id="3.90.226.10:FF:000011">
    <property type="entry name" value="Fatty acid oxidation complex subunit alpha"/>
    <property type="match status" value="1"/>
</dbReference>
<comment type="catalytic activity">
    <reaction evidence="23">
        <text>a 4-saturated-(3S)-3-hydroxyacyl-CoA = a (3E)-enoyl-CoA + H2O</text>
        <dbReference type="Rhea" id="RHEA:20724"/>
        <dbReference type="ChEBI" id="CHEBI:15377"/>
        <dbReference type="ChEBI" id="CHEBI:58521"/>
        <dbReference type="ChEBI" id="CHEBI:137480"/>
        <dbReference type="EC" id="4.2.1.17"/>
    </reaction>
    <physiologicalReaction direction="right-to-left" evidence="23">
        <dbReference type="Rhea" id="RHEA:20726"/>
    </physiologicalReaction>
</comment>
<dbReference type="InterPro" id="IPR008927">
    <property type="entry name" value="6-PGluconate_DH-like_C_sf"/>
</dbReference>
<organism evidence="40 41">
    <name type="scientific">Aphanomyces stellatus</name>
    <dbReference type="NCBI Taxonomy" id="120398"/>
    <lineage>
        <taxon>Eukaryota</taxon>
        <taxon>Sar</taxon>
        <taxon>Stramenopiles</taxon>
        <taxon>Oomycota</taxon>
        <taxon>Saprolegniomycetes</taxon>
        <taxon>Saprolegniales</taxon>
        <taxon>Verrucalvaceae</taxon>
        <taxon>Aphanomyces</taxon>
    </lineage>
</organism>
<keyword evidence="13" id="KW-0560">Oxidoreductase</keyword>
<dbReference type="Pfam" id="PF02737">
    <property type="entry name" value="3HCDH_N"/>
    <property type="match status" value="1"/>
</dbReference>
<protein>
    <recommendedName>
        <fullName evidence="33">Trifunctional enzyme subunit alpha, mitochondrial</fullName>
        <ecNumber evidence="32">1.1.1.211</ecNumber>
        <ecNumber evidence="5">4.2.1.17</ecNumber>
    </recommendedName>
    <alternativeName>
        <fullName evidence="34">Monolysocardiolipin acyltransferase</fullName>
    </alternativeName>
    <alternativeName>
        <fullName evidence="35">TP-alpha</fullName>
    </alternativeName>
</protein>
<dbReference type="InterPro" id="IPR050136">
    <property type="entry name" value="FA_oxidation_alpha_subunit"/>
</dbReference>
<reference evidence="39" key="2">
    <citation type="submission" date="2019-06" db="EMBL/GenBank/DDBJ databases">
        <title>Genomics analysis of Aphanomyces spp. identifies a new class of oomycete effector associated with host adaptation.</title>
        <authorList>
            <person name="Gaulin E."/>
        </authorList>
    </citation>
    <scope>NUCLEOTIDE SEQUENCE</scope>
    <source>
        <strain evidence="39">CBS 578.67</strain>
    </source>
</reference>
<dbReference type="EMBL" id="VJMH01006972">
    <property type="protein sequence ID" value="KAF0686832.1"/>
    <property type="molecule type" value="Genomic_DNA"/>
</dbReference>
<comment type="similarity">
    <text evidence="36">Belongs to the enoyl-CoA hydratase/isomerase family.</text>
</comment>
<evidence type="ECO:0000256" key="32">
    <source>
        <dbReference type="ARBA" id="ARBA00066806"/>
    </source>
</evidence>
<comment type="subcellular location">
    <subcellularLocation>
        <location evidence="1">Mitochondrion inner membrane</location>
    </subcellularLocation>
</comment>
<evidence type="ECO:0000313" key="39">
    <source>
        <dbReference type="EMBL" id="KAF0686832.1"/>
    </source>
</evidence>
<keyword evidence="7" id="KW-0597">Phosphoprotein</keyword>
<dbReference type="SUPFAM" id="SSF52096">
    <property type="entry name" value="ClpP/crotonase"/>
    <property type="match status" value="1"/>
</dbReference>
<dbReference type="PANTHER" id="PTHR43612:SF3">
    <property type="entry name" value="TRIFUNCTIONAL ENZYME SUBUNIT ALPHA, MITOCHONDRIAL"/>
    <property type="match status" value="1"/>
</dbReference>
<evidence type="ECO:0000256" key="34">
    <source>
        <dbReference type="ARBA" id="ARBA00077617"/>
    </source>
</evidence>
<comment type="pathway">
    <text evidence="2">Lipid metabolism; fatty acid beta-oxidation.</text>
</comment>
<dbReference type="InterPro" id="IPR036291">
    <property type="entry name" value="NAD(P)-bd_dom_sf"/>
</dbReference>
<dbReference type="GO" id="GO:0070403">
    <property type="term" value="F:NAD+ binding"/>
    <property type="evidence" value="ECO:0007669"/>
    <property type="project" value="InterPro"/>
</dbReference>
<dbReference type="AlphaFoldDB" id="A0A485LIT3"/>
<dbReference type="CDD" id="cd06558">
    <property type="entry name" value="crotonase-like"/>
    <property type="match status" value="1"/>
</dbReference>
<keyword evidence="9" id="KW-0999">Mitochondrion inner membrane</keyword>
<evidence type="ECO:0000256" key="6">
    <source>
        <dbReference type="ARBA" id="ARBA00022481"/>
    </source>
</evidence>
<comment type="catalytic activity">
    <reaction evidence="20">
        <text>a (3S)-3-hydroxyacyl-CoA = a (2E)-enoyl-CoA + H2O</text>
        <dbReference type="Rhea" id="RHEA:16105"/>
        <dbReference type="ChEBI" id="CHEBI:15377"/>
        <dbReference type="ChEBI" id="CHEBI:57318"/>
        <dbReference type="ChEBI" id="CHEBI:58856"/>
        <dbReference type="EC" id="4.2.1.17"/>
    </reaction>
    <physiologicalReaction direction="right-to-left" evidence="20">
        <dbReference type="Rhea" id="RHEA:16107"/>
    </physiologicalReaction>
</comment>
<evidence type="ECO:0000256" key="31">
    <source>
        <dbReference type="ARBA" id="ARBA00062153"/>
    </source>
</evidence>
<dbReference type="GO" id="GO:0006635">
    <property type="term" value="P:fatty acid beta-oxidation"/>
    <property type="evidence" value="ECO:0007669"/>
    <property type="project" value="UniProtKB-UniPathway"/>
</dbReference>
<dbReference type="GO" id="GO:0016509">
    <property type="term" value="F:long-chain (3S)-3-hydroxyacyl-CoA dehydrogenase (NAD+) activity"/>
    <property type="evidence" value="ECO:0007669"/>
    <property type="project" value="UniProtKB-EC"/>
</dbReference>
<dbReference type="Pfam" id="PF00378">
    <property type="entry name" value="ECH_1"/>
    <property type="match status" value="1"/>
</dbReference>
<feature type="domain" description="3-hydroxyacyl-CoA dehydrogenase C-terminal" evidence="37">
    <location>
        <begin position="520"/>
        <end position="614"/>
    </location>
</feature>
<evidence type="ECO:0000256" key="11">
    <source>
        <dbReference type="ARBA" id="ARBA00022946"/>
    </source>
</evidence>
<evidence type="ECO:0000256" key="20">
    <source>
        <dbReference type="ARBA" id="ARBA00035854"/>
    </source>
</evidence>
<evidence type="ECO:0000256" key="9">
    <source>
        <dbReference type="ARBA" id="ARBA00022792"/>
    </source>
</evidence>
<evidence type="ECO:0000256" key="16">
    <source>
        <dbReference type="ARBA" id="ARBA00023128"/>
    </source>
</evidence>
<evidence type="ECO:0000256" key="4">
    <source>
        <dbReference type="ARBA" id="ARBA00008750"/>
    </source>
</evidence>
<evidence type="ECO:0000256" key="7">
    <source>
        <dbReference type="ARBA" id="ARBA00022553"/>
    </source>
</evidence>
<proteinExistence type="inferred from homology"/>
<dbReference type="EMBL" id="CAADRA010006998">
    <property type="protein sequence ID" value="VFT98063.1"/>
    <property type="molecule type" value="Genomic_DNA"/>
</dbReference>
<evidence type="ECO:0000256" key="18">
    <source>
        <dbReference type="ARBA" id="ARBA00023239"/>
    </source>
</evidence>
<keyword evidence="10" id="KW-0276">Fatty acid metabolism</keyword>
<comment type="similarity">
    <text evidence="3">In the central section; belongs to the 3-hydroxyacyl-CoA dehydrogenase family.</text>
</comment>
<dbReference type="PROSITE" id="PS00067">
    <property type="entry name" value="3HCDH"/>
    <property type="match status" value="1"/>
</dbReference>
<evidence type="ECO:0000256" key="14">
    <source>
        <dbReference type="ARBA" id="ARBA00023027"/>
    </source>
</evidence>
<keyword evidence="17" id="KW-0472">Membrane</keyword>
<dbReference type="EC" id="1.1.1.211" evidence="32"/>
<evidence type="ECO:0000256" key="26">
    <source>
        <dbReference type="ARBA" id="ARBA00052711"/>
    </source>
</evidence>
<comment type="catalytic activity">
    <reaction evidence="24">
        <text>(3S)-hydroxyoctanoyl-CoA = (2E)-octenoyl-CoA + H2O</text>
        <dbReference type="Rhea" id="RHEA:31199"/>
        <dbReference type="ChEBI" id="CHEBI:15377"/>
        <dbReference type="ChEBI" id="CHEBI:62242"/>
        <dbReference type="ChEBI" id="CHEBI:62617"/>
    </reaction>
    <physiologicalReaction direction="right-to-left" evidence="24">
        <dbReference type="Rhea" id="RHEA:31201"/>
    </physiologicalReaction>
</comment>
<evidence type="ECO:0000256" key="23">
    <source>
        <dbReference type="ARBA" id="ARBA00051215"/>
    </source>
</evidence>
<evidence type="ECO:0000256" key="5">
    <source>
        <dbReference type="ARBA" id="ARBA00012076"/>
    </source>
</evidence>
<keyword evidence="16" id="KW-0496">Mitochondrion</keyword>
<evidence type="ECO:0000256" key="24">
    <source>
        <dbReference type="ARBA" id="ARBA00051877"/>
    </source>
</evidence>
<evidence type="ECO:0000256" key="15">
    <source>
        <dbReference type="ARBA" id="ARBA00023098"/>
    </source>
</evidence>
<evidence type="ECO:0000256" key="36">
    <source>
        <dbReference type="RuleBase" id="RU003707"/>
    </source>
</evidence>
<keyword evidence="15" id="KW-0443">Lipid metabolism</keyword>
<evidence type="ECO:0000256" key="1">
    <source>
        <dbReference type="ARBA" id="ARBA00004273"/>
    </source>
</evidence>
<evidence type="ECO:0000256" key="21">
    <source>
        <dbReference type="ARBA" id="ARBA00050222"/>
    </source>
</evidence>
<comment type="catalytic activity">
    <reaction evidence="29">
        <text>(3S)-3-hydroxydodecanoyl-CoA + NAD(+) = 3-oxododecanoyl-CoA + NADH + H(+)</text>
        <dbReference type="Rhea" id="RHEA:31179"/>
        <dbReference type="ChEBI" id="CHEBI:15378"/>
        <dbReference type="ChEBI" id="CHEBI:57540"/>
        <dbReference type="ChEBI" id="CHEBI:57945"/>
        <dbReference type="ChEBI" id="CHEBI:62558"/>
        <dbReference type="ChEBI" id="CHEBI:62615"/>
    </reaction>
    <physiologicalReaction direction="left-to-right" evidence="29">
        <dbReference type="Rhea" id="RHEA:31180"/>
    </physiologicalReaction>
</comment>
<keyword evidence="19" id="KW-0511">Multifunctional enzyme</keyword>
<dbReference type="FunFam" id="1.10.1040.50:FF:000002">
    <property type="entry name" value="Trifunctional enzyme subunit alpha, mitochondrial"/>
    <property type="match status" value="1"/>
</dbReference>
<dbReference type="SUPFAM" id="SSF48179">
    <property type="entry name" value="6-phosphogluconate dehydrogenase C-terminal domain-like"/>
    <property type="match status" value="2"/>
</dbReference>
<keyword evidence="11" id="KW-0809">Transit peptide</keyword>
<dbReference type="Gene3D" id="3.90.226.10">
    <property type="entry name" value="2-enoyl-CoA Hydratase, Chain A, domain 1"/>
    <property type="match status" value="1"/>
</dbReference>
<evidence type="ECO:0000256" key="17">
    <source>
        <dbReference type="ARBA" id="ARBA00023136"/>
    </source>
</evidence>
<sequence length="738" mass="79472">MAVRYALSKRGASSRAGLLRRFSSFSGECLSLETRSNGVAIVRLDDKAAKVNTLNAAMQKELVSVLEKVESDSNIKSVVLISSKPGCFIAGADIAQLQACKTEAEVKKLSSDGQMYMSRIEKSKKPFVAAIDGSCMGGGLEVALACHYRIASSNKKTQLSLPEVMLGLLPGAGGTQRLPKLVGLQASLDMMLTGKNIKPDKAYKMGLVDQVADPFALENAAIAAAEGLASGKTKHKNKDKGLVNRVLEDTPLRSIIFQKAGEMVAKKTGGHYPAPKLILDSVQAGYAGNGYETEATNFSKLGMTPEAKSLMSIFFGQTQLKKNRYGKPSKPVKTMAVVGAGLMGAGIAQVSAAKDIRVLLKDRDAAAASKGEDYVKKNLDDKVKKRRMTTYERDVIMSNVLPLSDQDEVWKKHFAHADLVIEAVFEDMALKHKVIQGLEPFIPDHCIVATNTSALSLAEIAKASKRPENVIGMHYFSPVPSMPLLEIIRHEGTSDDVAARAVDVGLRQGKTCIVVKDVPGFYVNRCLGPYIAETLALVESGVDPERLDKLITKWGLPVGPITLADEVGVDVGAHVNKTLSAALGVRMNGGNPAIFQDMIAAGFLGKKSGKGFYVQPKEKKGKKTINADAMAIVKKYQGADLKLSDEDATNRLISRFVNEAILCVQDDIIASPTEGDIGAVFGIGFPPFLGGPFRYVDKVGATKFNDMLLRYADKYGEQFAPAPLLQDMAKTNKTFHKI</sequence>
<comment type="catalytic activity">
    <reaction evidence="28">
        <text>1'-[1,2-di-(9Z,12Z-octadecadienoyl)-sn-glycero-3-phospho]-3'-[1-(9Z,12Z-octadecadienoyl)-sn-glycero-3-phospho]-glycerol + (9Z)-octadecenoyl-CoA = 1'-[1,2-di-(9Z,12Z-octadecadienoyl)-sn-glycero-3-phospho]-3'-[1-(9Z,12Z-octadecadienoyl)-2-(9Z-octadecenoyl)-sn-glycero-3-phospho]-glycerol + CoA</text>
        <dbReference type="Rhea" id="RHEA:43676"/>
        <dbReference type="ChEBI" id="CHEBI:57287"/>
        <dbReference type="ChEBI" id="CHEBI:57387"/>
        <dbReference type="ChEBI" id="CHEBI:83580"/>
        <dbReference type="ChEBI" id="CHEBI:83582"/>
    </reaction>
    <physiologicalReaction direction="left-to-right" evidence="28">
        <dbReference type="Rhea" id="RHEA:43677"/>
    </physiologicalReaction>
</comment>
<dbReference type="FunFam" id="3.40.50.720:FF:000009">
    <property type="entry name" value="Fatty oxidation complex, alpha subunit"/>
    <property type="match status" value="1"/>
</dbReference>
<comment type="catalytic activity">
    <reaction evidence="22">
        <text>a long-chain (3S)-3-hydroxy fatty acyl-CoA + NAD(+) = a long-chain 3-oxo-fatty acyl-CoA + NADH + H(+)</text>
        <dbReference type="Rhea" id="RHEA:52656"/>
        <dbReference type="ChEBI" id="CHEBI:15378"/>
        <dbReference type="ChEBI" id="CHEBI:57540"/>
        <dbReference type="ChEBI" id="CHEBI:57945"/>
        <dbReference type="ChEBI" id="CHEBI:136757"/>
        <dbReference type="ChEBI" id="CHEBI:136758"/>
        <dbReference type="EC" id="1.1.1.211"/>
    </reaction>
    <physiologicalReaction direction="left-to-right" evidence="22">
        <dbReference type="Rhea" id="RHEA:52657"/>
    </physiologicalReaction>
</comment>
<feature type="domain" description="3-hydroxyacyl-CoA dehydrogenase C-terminal" evidence="37">
    <location>
        <begin position="649"/>
        <end position="733"/>
    </location>
</feature>
<evidence type="ECO:0000259" key="37">
    <source>
        <dbReference type="Pfam" id="PF00725"/>
    </source>
</evidence>
<evidence type="ECO:0000256" key="3">
    <source>
        <dbReference type="ARBA" id="ARBA00007005"/>
    </source>
</evidence>
<keyword evidence="14" id="KW-0520">NAD</keyword>
<evidence type="ECO:0000256" key="12">
    <source>
        <dbReference type="ARBA" id="ARBA00022990"/>
    </source>
</evidence>